<keyword evidence="13" id="KW-1185">Reference proteome</keyword>
<dbReference type="Gene3D" id="3.20.20.70">
    <property type="entry name" value="Aldolase class I"/>
    <property type="match status" value="1"/>
</dbReference>
<evidence type="ECO:0000259" key="11">
    <source>
        <dbReference type="Pfam" id="PF07992"/>
    </source>
</evidence>
<reference evidence="12 13" key="1">
    <citation type="submission" date="2019-12" db="EMBL/GenBank/DDBJ databases">
        <title>Genome sequenceing of Clostridium bovifaecis.</title>
        <authorList>
            <person name="Yao Y."/>
        </authorList>
    </citation>
    <scope>NUCLEOTIDE SEQUENCE [LARGE SCALE GENOMIC DNA]</scope>
    <source>
        <strain evidence="12 13">BXX</strain>
    </source>
</reference>
<dbReference type="Proteomes" id="UP000422764">
    <property type="component" value="Chromosome"/>
</dbReference>
<evidence type="ECO:0000256" key="5">
    <source>
        <dbReference type="ARBA" id="ARBA00022643"/>
    </source>
</evidence>
<evidence type="ECO:0000259" key="10">
    <source>
        <dbReference type="Pfam" id="PF00724"/>
    </source>
</evidence>
<dbReference type="EMBL" id="CP046522">
    <property type="protein sequence ID" value="QGU95987.1"/>
    <property type="molecule type" value="Genomic_DNA"/>
</dbReference>
<evidence type="ECO:0000256" key="4">
    <source>
        <dbReference type="ARBA" id="ARBA00022630"/>
    </source>
</evidence>
<dbReference type="Gene3D" id="3.40.50.720">
    <property type="entry name" value="NAD(P)-binding Rossmann-like Domain"/>
    <property type="match status" value="1"/>
</dbReference>
<dbReference type="GO" id="GO:0016491">
    <property type="term" value="F:oxidoreductase activity"/>
    <property type="evidence" value="ECO:0007669"/>
    <property type="project" value="UniProtKB-KW"/>
</dbReference>
<comment type="cofactor">
    <cofactor evidence="1">
        <name>FMN</name>
        <dbReference type="ChEBI" id="CHEBI:58210"/>
    </cofactor>
</comment>
<dbReference type="PRINTS" id="PR00368">
    <property type="entry name" value="FADPNR"/>
</dbReference>
<dbReference type="PANTHER" id="PTHR42917:SF2">
    <property type="entry name" value="2,4-DIENOYL-COA REDUCTASE [(2E)-ENOYL-COA-PRODUCING]"/>
    <property type="match status" value="1"/>
</dbReference>
<gene>
    <name evidence="12" type="ORF">GOM49_13610</name>
</gene>
<keyword evidence="4" id="KW-0285">Flavoprotein</keyword>
<keyword evidence="9" id="KW-0411">Iron-sulfur</keyword>
<sequence length="646" mass="69973">MKYQKLFEKGQIGSLELKNRIVMTAMGTGFASSNCDASDEIIRYYEERAKGGCGLIITEVTRIDNETGVATSNQLNVTDSKYIPRLTRLADAVHRYDSKIFVQLHHPGRETYSRLLNGKQIVAPSPIPCKVVGEMPRELTTAECEDLVKKFVKGAAIAQAAGIDGVELHAAHGYLINQFISPYTNKRTDKYGGDFYNRMRFITEIILGIRFTCGPKFPIAVRIDGDEFVEGGMKIDDAIKAARYLESLNIACIDVSSGTYESGYTVIEPAAIPEGWKRHLAKAIKENVKIPVIAVNNIKHPGVAESLLEEGVTDFIGIGRGHLADPEWGNKAKYGNEDLLRKCIGCLYCFRVANTGRALECTVNPRLGRETIYGDDKLVKDGDGRTVAVIGGGPGGMHAAYVLAKRGFKPVIFEKSSALGGTMNVANKPPHKELIGELIETQVAELNKANVEVRLNSEATVDMVKALNPYGIIIAAGGTPIVPSIPGVNNENVYKAEDILLGKVKLTGKNVAVIGGGVTGLETAEALAGDNKITVIEMMNAVGTTLYPSVRSLLLKRLNDSGVEILTGHSLASIGEKEITLSVTETAFEEARKADAVVLALGTRPRKELVERFENAFDKVTVVGDCNKPGEIANAMREANDKAFVF</sequence>
<dbReference type="PANTHER" id="PTHR42917">
    <property type="entry name" value="2,4-DIENOYL-COA REDUCTASE"/>
    <property type="match status" value="1"/>
</dbReference>
<evidence type="ECO:0000256" key="3">
    <source>
        <dbReference type="ARBA" id="ARBA00011048"/>
    </source>
</evidence>
<dbReference type="AlphaFoldDB" id="A0A6I6F683"/>
<dbReference type="InterPro" id="IPR013785">
    <property type="entry name" value="Aldolase_TIM"/>
</dbReference>
<dbReference type="CDD" id="cd02803">
    <property type="entry name" value="OYE_like_FMN_family"/>
    <property type="match status" value="1"/>
</dbReference>
<dbReference type="Gene3D" id="3.50.50.60">
    <property type="entry name" value="FAD/NAD(P)-binding domain"/>
    <property type="match status" value="1"/>
</dbReference>
<organism evidence="12 13">
    <name type="scientific">Clostridium bovifaecis</name>
    <dbReference type="NCBI Taxonomy" id="2184719"/>
    <lineage>
        <taxon>Bacteria</taxon>
        <taxon>Bacillati</taxon>
        <taxon>Bacillota</taxon>
        <taxon>Clostridia</taxon>
        <taxon>Eubacteriales</taxon>
        <taxon>Clostridiaceae</taxon>
        <taxon>Clostridium</taxon>
    </lineage>
</organism>
<keyword evidence="6" id="KW-0479">Metal-binding</keyword>
<dbReference type="Pfam" id="PF00724">
    <property type="entry name" value="Oxidored_FMN"/>
    <property type="match status" value="1"/>
</dbReference>
<dbReference type="PRINTS" id="PR00469">
    <property type="entry name" value="PNDRDTASEII"/>
</dbReference>
<dbReference type="GO" id="GO:0051536">
    <property type="term" value="F:iron-sulfur cluster binding"/>
    <property type="evidence" value="ECO:0007669"/>
    <property type="project" value="UniProtKB-KW"/>
</dbReference>
<evidence type="ECO:0000256" key="6">
    <source>
        <dbReference type="ARBA" id="ARBA00022723"/>
    </source>
</evidence>
<evidence type="ECO:0000256" key="8">
    <source>
        <dbReference type="ARBA" id="ARBA00023004"/>
    </source>
</evidence>
<evidence type="ECO:0000256" key="7">
    <source>
        <dbReference type="ARBA" id="ARBA00023002"/>
    </source>
</evidence>
<comment type="cofactor">
    <cofactor evidence="2">
        <name>[4Fe-4S] cluster</name>
        <dbReference type="ChEBI" id="CHEBI:49883"/>
    </cofactor>
</comment>
<dbReference type="GO" id="GO:0046872">
    <property type="term" value="F:metal ion binding"/>
    <property type="evidence" value="ECO:0007669"/>
    <property type="project" value="UniProtKB-KW"/>
</dbReference>
<feature type="domain" description="FAD/NAD(P)-binding" evidence="11">
    <location>
        <begin position="386"/>
        <end position="612"/>
    </location>
</feature>
<protein>
    <submittedName>
        <fullName evidence="12">NAD(P)-binding protein</fullName>
    </submittedName>
</protein>
<comment type="similarity">
    <text evidence="3">In the N-terminal section; belongs to the NADH:flavin oxidoreductase/NADH oxidase family.</text>
</comment>
<feature type="domain" description="NADH:flavin oxidoreductase/NADH oxidase N-terminal" evidence="10">
    <location>
        <begin position="5"/>
        <end position="337"/>
    </location>
</feature>
<evidence type="ECO:0000313" key="13">
    <source>
        <dbReference type="Proteomes" id="UP000422764"/>
    </source>
</evidence>
<dbReference type="SUPFAM" id="SSF51905">
    <property type="entry name" value="FAD/NAD(P)-binding domain"/>
    <property type="match status" value="1"/>
</dbReference>
<evidence type="ECO:0000313" key="12">
    <source>
        <dbReference type="EMBL" id="QGU95987.1"/>
    </source>
</evidence>
<name>A0A6I6F683_9CLOT</name>
<dbReference type="SUPFAM" id="SSF51395">
    <property type="entry name" value="FMN-linked oxidoreductases"/>
    <property type="match status" value="1"/>
</dbReference>
<proteinExistence type="inferred from homology"/>
<evidence type="ECO:0000256" key="1">
    <source>
        <dbReference type="ARBA" id="ARBA00001917"/>
    </source>
</evidence>
<dbReference type="InterPro" id="IPR036188">
    <property type="entry name" value="FAD/NAD-bd_sf"/>
</dbReference>
<accession>A0A6I6F683</accession>
<dbReference type="Pfam" id="PF07992">
    <property type="entry name" value="Pyr_redox_2"/>
    <property type="match status" value="1"/>
</dbReference>
<evidence type="ECO:0000256" key="2">
    <source>
        <dbReference type="ARBA" id="ARBA00001966"/>
    </source>
</evidence>
<dbReference type="InterPro" id="IPR051793">
    <property type="entry name" value="NADH:flavin_oxidoreductase"/>
</dbReference>
<evidence type="ECO:0000256" key="9">
    <source>
        <dbReference type="ARBA" id="ARBA00023014"/>
    </source>
</evidence>
<dbReference type="InterPro" id="IPR001155">
    <property type="entry name" value="OxRdtase_FMN_N"/>
</dbReference>
<dbReference type="GO" id="GO:0010181">
    <property type="term" value="F:FMN binding"/>
    <property type="evidence" value="ECO:0007669"/>
    <property type="project" value="InterPro"/>
</dbReference>
<keyword evidence="5" id="KW-0288">FMN</keyword>
<keyword evidence="7" id="KW-0560">Oxidoreductase</keyword>
<keyword evidence="8" id="KW-0408">Iron</keyword>
<dbReference type="InterPro" id="IPR023753">
    <property type="entry name" value="FAD/NAD-binding_dom"/>
</dbReference>